<protein>
    <submittedName>
        <fullName evidence="7">Serine protease, trypsin family protein</fullName>
    </submittedName>
</protein>
<dbReference type="InterPro" id="IPR018114">
    <property type="entry name" value="TRYPSIN_HIS"/>
</dbReference>
<dbReference type="RefSeq" id="WP_011413021.1">
    <property type="nucleotide sequence ID" value="NC_007722.1"/>
</dbReference>
<keyword evidence="8" id="KW-1185">Reference proteome</keyword>
<keyword evidence="3" id="KW-1015">Disulfide bond</keyword>
<dbReference type="CDD" id="cd00190">
    <property type="entry name" value="Tryp_SPc"/>
    <property type="match status" value="1"/>
</dbReference>
<dbReference type="InterPro" id="IPR009003">
    <property type="entry name" value="Peptidase_S1_PA"/>
</dbReference>
<dbReference type="Gene3D" id="2.40.10.10">
    <property type="entry name" value="Trypsin-like serine proteases"/>
    <property type="match status" value="1"/>
</dbReference>
<dbReference type="PROSITE" id="PS50240">
    <property type="entry name" value="TRYPSIN_DOM"/>
    <property type="match status" value="1"/>
</dbReference>
<dbReference type="AlphaFoldDB" id="Q2NDU8"/>
<evidence type="ECO:0000256" key="3">
    <source>
        <dbReference type="ARBA" id="ARBA00023157"/>
    </source>
</evidence>
<name>Q2NDU8_ERYLH</name>
<evidence type="ECO:0000313" key="8">
    <source>
        <dbReference type="Proteomes" id="UP000008808"/>
    </source>
</evidence>
<evidence type="ECO:0000256" key="2">
    <source>
        <dbReference type="ARBA" id="ARBA00022801"/>
    </source>
</evidence>
<evidence type="ECO:0000313" key="7">
    <source>
        <dbReference type="EMBL" id="ABC62143.1"/>
    </source>
</evidence>
<dbReference type="eggNOG" id="COG5640">
    <property type="taxonomic scope" value="Bacteria"/>
</dbReference>
<feature type="signal peptide" evidence="5">
    <location>
        <begin position="1"/>
        <end position="24"/>
    </location>
</feature>
<evidence type="ECO:0000256" key="1">
    <source>
        <dbReference type="ARBA" id="ARBA00022670"/>
    </source>
</evidence>
<dbReference type="HOGENOM" id="CLU_405311_0_0_5"/>
<evidence type="ECO:0000259" key="6">
    <source>
        <dbReference type="PROSITE" id="PS50240"/>
    </source>
</evidence>
<dbReference type="FunFam" id="2.40.10.10:FF:000068">
    <property type="entry name" value="transmembrane protease serine 2"/>
    <property type="match status" value="1"/>
</dbReference>
<dbReference type="PANTHER" id="PTHR24264:SF54">
    <property type="entry name" value="PEPTIDASE S1 DOMAIN-CONTAINING PROTEIN"/>
    <property type="match status" value="1"/>
</dbReference>
<dbReference type="PANTHER" id="PTHR24264">
    <property type="entry name" value="TRYPSIN-RELATED"/>
    <property type="match status" value="1"/>
</dbReference>
<keyword evidence="2" id="KW-0378">Hydrolase</keyword>
<dbReference type="KEGG" id="eli:ELI_00255"/>
<keyword evidence="5" id="KW-0732">Signal</keyword>
<reference evidence="8" key="1">
    <citation type="journal article" date="2009" name="J. Bacteriol.">
        <title>Complete genome sequence of Erythrobacter litoralis HTCC2594.</title>
        <authorList>
            <person name="Oh H.M."/>
            <person name="Giovannoni S.J."/>
            <person name="Ferriera S."/>
            <person name="Johnson J."/>
            <person name="Cho J.C."/>
        </authorList>
    </citation>
    <scope>NUCLEOTIDE SEQUENCE [LARGE SCALE GENOMIC DNA]</scope>
    <source>
        <strain evidence="8">HTCC2594</strain>
    </source>
</reference>
<dbReference type="PRINTS" id="PR00722">
    <property type="entry name" value="CHYMOTRYPSIN"/>
</dbReference>
<dbReference type="InterPro" id="IPR001254">
    <property type="entry name" value="Trypsin_dom"/>
</dbReference>
<dbReference type="Pfam" id="PF00089">
    <property type="entry name" value="Trypsin"/>
    <property type="match status" value="1"/>
</dbReference>
<proteinExistence type="predicted"/>
<dbReference type="STRING" id="314225.ELI_00255"/>
<dbReference type="Proteomes" id="UP000008808">
    <property type="component" value="Chromosome"/>
</dbReference>
<dbReference type="OrthoDB" id="267336at2"/>
<dbReference type="GO" id="GO:0006508">
    <property type="term" value="P:proteolysis"/>
    <property type="evidence" value="ECO:0007669"/>
    <property type="project" value="UniProtKB-KW"/>
</dbReference>
<dbReference type="PROSITE" id="PS00134">
    <property type="entry name" value="TRYPSIN_HIS"/>
    <property type="match status" value="1"/>
</dbReference>
<organism evidence="7 8">
    <name type="scientific">Erythrobacter litoralis (strain HTCC2594)</name>
    <dbReference type="NCBI Taxonomy" id="314225"/>
    <lineage>
        <taxon>Bacteria</taxon>
        <taxon>Pseudomonadati</taxon>
        <taxon>Pseudomonadota</taxon>
        <taxon>Alphaproteobacteria</taxon>
        <taxon>Sphingomonadales</taxon>
        <taxon>Erythrobacteraceae</taxon>
        <taxon>Erythrobacter/Porphyrobacter group</taxon>
        <taxon>Erythrobacter</taxon>
    </lineage>
</organism>
<dbReference type="EMBL" id="CP000157">
    <property type="protein sequence ID" value="ABC62143.1"/>
    <property type="molecule type" value="Genomic_DNA"/>
</dbReference>
<dbReference type="SMART" id="SM00020">
    <property type="entry name" value="Tryp_SPc"/>
    <property type="match status" value="1"/>
</dbReference>
<feature type="chain" id="PRO_5004213268" evidence="5">
    <location>
        <begin position="25"/>
        <end position="678"/>
    </location>
</feature>
<gene>
    <name evidence="7" type="ordered locus">ELI_00255</name>
</gene>
<sequence>MMVTARWAVFATGLLLAWPFLASAQVVEGSADVDNSAMTEPGPPEPEDAEPVNEAQAPDSFDSSFPHNGFITTLVRISPDIVERRAEIVAAIEAQPGWAIGDEDDAEFEVVPNPEYYQDLLFARIKRREFDRSHSRLPSEAMDIADIMVFHNPETGVSWNDLRGKGNFPDPARPKVPHWGLDVPVPVDLGPADGADLISRLQAAMAPVARHHALLGLVNDQGGFLKLCVSNDPAPEGYCPVQERGDRPMLLYFKPFYIRAVGEDSLPGSEMTFLAVAPDRAIVHLATVPIARVREIGPGGEELSAFTVGDNYEAPARMEEFGDYQVIAIASPDILDPRIWQIRPGDPLPQDLCTTEIQLRVCETMRGNYRIVGDRPLTTGLVEFKVFTDAWNAVAPVGGGQATREEGLWQAQLFAPRAGSPTGFSGVLSPGGGRRLNFEKSHKCGGSYIGDGYILTAAHCVDKVGLRDYQVRLGTLDIRVGGSNFPIESMVIHSRYRQRRDKADIALLRIKTDRRLDRLLGKGLVAPAPLAPMGRRLPQNSAVDMTGWGFTSAATPGGDSLVDAEGNTQRNAAKLMKVPLKTSATSTCTRHRQLSVYASADIVCTLPAREGTGACFSDSGGPLTRRVGGRRQLVGIVSAGIGCAQPGMPTAYTRIANFRSWIERAKVAARVPGKHRIP</sequence>
<dbReference type="GO" id="GO:0004252">
    <property type="term" value="F:serine-type endopeptidase activity"/>
    <property type="evidence" value="ECO:0007669"/>
    <property type="project" value="InterPro"/>
</dbReference>
<evidence type="ECO:0000256" key="5">
    <source>
        <dbReference type="SAM" id="SignalP"/>
    </source>
</evidence>
<accession>Q2NDU8</accession>
<dbReference type="InterPro" id="IPR001314">
    <property type="entry name" value="Peptidase_S1A"/>
</dbReference>
<dbReference type="InterPro" id="IPR050127">
    <property type="entry name" value="Serine_Proteases_S1"/>
</dbReference>
<keyword evidence="1 7" id="KW-0645">Protease</keyword>
<feature type="domain" description="Peptidase S1" evidence="6">
    <location>
        <begin position="396"/>
        <end position="667"/>
    </location>
</feature>
<evidence type="ECO:0000256" key="4">
    <source>
        <dbReference type="SAM" id="MobiDB-lite"/>
    </source>
</evidence>
<dbReference type="SUPFAM" id="SSF50494">
    <property type="entry name" value="Trypsin-like serine proteases"/>
    <property type="match status" value="1"/>
</dbReference>
<dbReference type="InterPro" id="IPR043504">
    <property type="entry name" value="Peptidase_S1_PA_chymotrypsin"/>
</dbReference>
<feature type="region of interest" description="Disordered" evidence="4">
    <location>
        <begin position="34"/>
        <end position="64"/>
    </location>
</feature>
<dbReference type="GO" id="GO:0005615">
    <property type="term" value="C:extracellular space"/>
    <property type="evidence" value="ECO:0007669"/>
    <property type="project" value="TreeGrafter"/>
</dbReference>